<accession>A0ABP1CFG4</accession>
<dbReference type="EMBL" id="OZ037944">
    <property type="protein sequence ID" value="CAL1694390.1"/>
    <property type="molecule type" value="Genomic_DNA"/>
</dbReference>
<dbReference type="InterPro" id="IPR036047">
    <property type="entry name" value="F-box-like_dom_sf"/>
</dbReference>
<organism evidence="2 3">
    <name type="scientific">Somion occarium</name>
    <dbReference type="NCBI Taxonomy" id="3059160"/>
    <lineage>
        <taxon>Eukaryota</taxon>
        <taxon>Fungi</taxon>
        <taxon>Dikarya</taxon>
        <taxon>Basidiomycota</taxon>
        <taxon>Agaricomycotina</taxon>
        <taxon>Agaricomycetes</taxon>
        <taxon>Polyporales</taxon>
        <taxon>Cerrenaceae</taxon>
        <taxon>Somion</taxon>
    </lineage>
</organism>
<gene>
    <name evidence="2" type="ORF">GFSPODELE1_LOCUS279</name>
</gene>
<dbReference type="Proteomes" id="UP001497453">
    <property type="component" value="Chromosome 1"/>
</dbReference>
<name>A0ABP1CFG4_9APHY</name>
<sequence length="269" mass="31629">MLPSIFHVLPAELIKQIPFYLSVPELARLLHVSKRFHAFAFKATVEYFKRWGIAPPSKRDFDTSCYVFAFDLLLVLPPDMNLFHLGSFGGFNPQLCDYFMDQYTNTIIDTEHCENYDIMRHVRPANMPLPTKSFAFILVDASPESQEERELGFPSIPVTMFMMFGFRVELFVEELRSKEDRTRYTLGEIDMFPPVKWKKKVVDHGTEIKPVKFFAEQEFRPLNKKGKPVGAKNMRFKIEANFWKEGEQVFYHLFHTVLDWRFSMPFAIV</sequence>
<proteinExistence type="predicted"/>
<dbReference type="PROSITE" id="PS50181">
    <property type="entry name" value="FBOX"/>
    <property type="match status" value="1"/>
</dbReference>
<protein>
    <recommendedName>
        <fullName evidence="1">F-box domain-containing protein</fullName>
    </recommendedName>
</protein>
<evidence type="ECO:0000313" key="3">
    <source>
        <dbReference type="Proteomes" id="UP001497453"/>
    </source>
</evidence>
<dbReference type="CDD" id="cd09917">
    <property type="entry name" value="F-box_SF"/>
    <property type="match status" value="1"/>
</dbReference>
<feature type="domain" description="F-box" evidence="1">
    <location>
        <begin position="3"/>
        <end position="51"/>
    </location>
</feature>
<evidence type="ECO:0000259" key="1">
    <source>
        <dbReference type="PROSITE" id="PS50181"/>
    </source>
</evidence>
<dbReference type="InterPro" id="IPR001810">
    <property type="entry name" value="F-box_dom"/>
</dbReference>
<reference evidence="3" key="1">
    <citation type="submission" date="2024-04" db="EMBL/GenBank/DDBJ databases">
        <authorList>
            <person name="Shaw F."/>
            <person name="Minotto A."/>
        </authorList>
    </citation>
    <scope>NUCLEOTIDE SEQUENCE [LARGE SCALE GENOMIC DNA]</scope>
</reference>
<keyword evidence="3" id="KW-1185">Reference proteome</keyword>
<evidence type="ECO:0000313" key="2">
    <source>
        <dbReference type="EMBL" id="CAL1694390.1"/>
    </source>
</evidence>
<dbReference type="SUPFAM" id="SSF81383">
    <property type="entry name" value="F-box domain"/>
    <property type="match status" value="1"/>
</dbReference>